<proteinExistence type="predicted"/>
<feature type="region of interest" description="Disordered" evidence="1">
    <location>
        <begin position="559"/>
        <end position="602"/>
    </location>
</feature>
<feature type="non-terminal residue" evidence="3">
    <location>
        <position position="1"/>
    </location>
</feature>
<dbReference type="SUPFAM" id="SSF51045">
    <property type="entry name" value="WW domain"/>
    <property type="match status" value="2"/>
</dbReference>
<dbReference type="InterPro" id="IPR036020">
    <property type="entry name" value="WW_dom_sf"/>
</dbReference>
<dbReference type="InterPro" id="IPR001202">
    <property type="entry name" value="WW_dom"/>
</dbReference>
<feature type="compositionally biased region" description="Pro residues" evidence="1">
    <location>
        <begin position="571"/>
        <end position="599"/>
    </location>
</feature>
<dbReference type="OrthoDB" id="2367685at2759"/>
<dbReference type="Proteomes" id="UP000428333">
    <property type="component" value="Linkage Group LG07"/>
</dbReference>
<gene>
    <name evidence="3" type="ORF">C3L33_11497</name>
</gene>
<evidence type="ECO:0000313" key="3">
    <source>
        <dbReference type="EMBL" id="KAE9456569.1"/>
    </source>
</evidence>
<keyword evidence="4" id="KW-1185">Reference proteome</keyword>
<name>A0A6A4LME2_9ERIC</name>
<protein>
    <recommendedName>
        <fullName evidence="2">WW domain-containing protein</fullName>
    </recommendedName>
</protein>
<dbReference type="PROSITE" id="PS01159">
    <property type="entry name" value="WW_DOMAIN_1"/>
    <property type="match status" value="1"/>
</dbReference>
<evidence type="ECO:0000313" key="4">
    <source>
        <dbReference type="Proteomes" id="UP000428333"/>
    </source>
</evidence>
<feature type="region of interest" description="Disordered" evidence="1">
    <location>
        <begin position="21"/>
        <end position="87"/>
    </location>
</feature>
<evidence type="ECO:0000259" key="2">
    <source>
        <dbReference type="PROSITE" id="PS50020"/>
    </source>
</evidence>
<organism evidence="3 4">
    <name type="scientific">Rhododendron williamsianum</name>
    <dbReference type="NCBI Taxonomy" id="262921"/>
    <lineage>
        <taxon>Eukaryota</taxon>
        <taxon>Viridiplantae</taxon>
        <taxon>Streptophyta</taxon>
        <taxon>Embryophyta</taxon>
        <taxon>Tracheophyta</taxon>
        <taxon>Spermatophyta</taxon>
        <taxon>Magnoliopsida</taxon>
        <taxon>eudicotyledons</taxon>
        <taxon>Gunneridae</taxon>
        <taxon>Pentapetalae</taxon>
        <taxon>asterids</taxon>
        <taxon>Ericales</taxon>
        <taxon>Ericaceae</taxon>
        <taxon>Ericoideae</taxon>
        <taxon>Rhodoreae</taxon>
        <taxon>Rhododendron</taxon>
    </lineage>
</organism>
<sequence length="906" mass="98763">MGKRKERRLAAKVGAGRRVKLDLFAEPSGESGGSSAQDELGMDMDPSHLARSPDSPSSSGKQPENPLLLLGQYSDDELDEESSKRLDHATEENSLLITMNSYLCASSAAGTGFSQLVKEPTSAETEDVENSPITELDAEKDKPHDLETCAISLDALQIPEDLESREIDSAVAADIYKEVVSTEETSVPGTDEQLTGNPSSSWKVVLHEESSQYYYWNTVTGETSWVVPDVLAQGTELTGEQKTAPNTEGVELDCSIDIGQAGSVIHETQQTYETGAQLEEQNNPNEVEGLEEKRLGNDANQSDLGDVLLSNGAGTCADSEKFPCNPMIDEEYDTENDLGSSVLKDGENLLDRLRSLERTHVQGHDWISKYVLEVEIRLSDIKSLMPFGSSLLPFWVHCERQLKELESAIDNQVSHIFNYRQTLEAELPHKSRGLEGDEIEADGKERKVVCSASAEVDVSSSVLKDSKHEASNGNVFCADAIDYPASHSDSGSEGTSGVHEATQLSELTPQTAEDMDMDVDMEVEDEVPASGLIASDSLVAVCCAPVEQPIQESFVPAEAFTIPPPPEDDWIPPPPPDNELVPPPPPDDPSEPSYPPPQPTYFETVQPLSYTEQYSFSYPVNPVEPVVYYDLQDGVVLPAPVASGAQSSVSYSESGHEAFGSGQIRSVDSHAEAFSTLLSNTEVGVSAANGTAGKALVDVPLTVATIQAPVTVSVVDTASASSTANALSKSTATNAQSKVLRSKKRTVAAVSTLKSNKKVSSLVDKWKAAKEEMHEDEEDEPENTYEMLEKKRQREIEEWRAQQIASGEAKVNANFQPLGGDWRERVKRKRAQLKREAVQNSSGSPTDGNQQPNLNEVSRDLPSGWQFFSCLLSFPDVFQAYWDESSKQFYYGNTVTSETTWTRPTK</sequence>
<dbReference type="Gene3D" id="2.20.70.10">
    <property type="match status" value="2"/>
</dbReference>
<dbReference type="PANTHER" id="PTHR47852">
    <property type="entry name" value="OS06G0298400 PROTEIN"/>
    <property type="match status" value="1"/>
</dbReference>
<accession>A0A6A4LME2</accession>
<dbReference type="Pfam" id="PF00397">
    <property type="entry name" value="WW"/>
    <property type="match status" value="1"/>
</dbReference>
<evidence type="ECO:0000256" key="1">
    <source>
        <dbReference type="SAM" id="MobiDB-lite"/>
    </source>
</evidence>
<feature type="domain" description="WW" evidence="2">
    <location>
        <begin position="872"/>
        <end position="906"/>
    </location>
</feature>
<feature type="domain" description="WW" evidence="2">
    <location>
        <begin position="196"/>
        <end position="230"/>
    </location>
</feature>
<dbReference type="PANTHER" id="PTHR47852:SF2">
    <property type="entry name" value="WW DOMAIN-CONTAINING PROTEIN"/>
    <property type="match status" value="1"/>
</dbReference>
<comment type="caution">
    <text evidence="3">The sequence shown here is derived from an EMBL/GenBank/DDBJ whole genome shotgun (WGS) entry which is preliminary data.</text>
</comment>
<dbReference type="SMART" id="SM00456">
    <property type="entry name" value="WW"/>
    <property type="match status" value="2"/>
</dbReference>
<dbReference type="CDD" id="cd00201">
    <property type="entry name" value="WW"/>
    <property type="match status" value="2"/>
</dbReference>
<feature type="compositionally biased region" description="Polar residues" evidence="1">
    <location>
        <begin position="838"/>
        <end position="856"/>
    </location>
</feature>
<dbReference type="AlphaFoldDB" id="A0A6A4LME2"/>
<dbReference type="EMBL" id="QEFC01001721">
    <property type="protein sequence ID" value="KAE9456569.1"/>
    <property type="molecule type" value="Genomic_DNA"/>
</dbReference>
<feature type="region of interest" description="Disordered" evidence="1">
    <location>
        <begin position="829"/>
        <end position="858"/>
    </location>
</feature>
<reference evidence="3 4" key="1">
    <citation type="journal article" date="2019" name="Genome Biol. Evol.">
        <title>The Rhododendron genome and chromosomal organization provide insight into shared whole-genome duplications across the heath family (Ericaceae).</title>
        <authorList>
            <person name="Soza V.L."/>
            <person name="Lindsley D."/>
            <person name="Waalkes A."/>
            <person name="Ramage E."/>
            <person name="Patwardhan R.P."/>
            <person name="Burton J.N."/>
            <person name="Adey A."/>
            <person name="Kumar A."/>
            <person name="Qiu R."/>
            <person name="Shendure J."/>
            <person name="Hall B."/>
        </authorList>
    </citation>
    <scope>NUCLEOTIDE SEQUENCE [LARGE SCALE GENOMIC DNA]</scope>
    <source>
        <strain evidence="3">RSF 1966-606</strain>
    </source>
</reference>
<dbReference type="PROSITE" id="PS50020">
    <property type="entry name" value="WW_DOMAIN_2"/>
    <property type="match status" value="2"/>
</dbReference>